<dbReference type="GO" id="GO:0005840">
    <property type="term" value="C:ribosome"/>
    <property type="evidence" value="ECO:0007669"/>
    <property type="project" value="UniProtKB-KW"/>
</dbReference>
<keyword evidence="3 5" id="KW-0687">Ribonucleoprotein</keyword>
<dbReference type="NCBIfam" id="NF003303">
    <property type="entry name" value="PRK04306.1"/>
    <property type="match status" value="1"/>
</dbReference>
<keyword evidence="7" id="KW-1185">Reference proteome</keyword>
<dbReference type="Proteomes" id="UP000646946">
    <property type="component" value="Unassembled WGS sequence"/>
</dbReference>
<dbReference type="InterPro" id="IPR022856">
    <property type="entry name" value="Ribosomal_eL21_arc"/>
</dbReference>
<protein>
    <recommendedName>
        <fullName evidence="4 5">Large ribosomal subunit protein eL21</fullName>
    </recommendedName>
</protein>
<evidence type="ECO:0000313" key="6">
    <source>
        <dbReference type="EMBL" id="HIK00822.1"/>
    </source>
</evidence>
<gene>
    <name evidence="5" type="primary">rpl21e</name>
    <name evidence="6" type="ORF">H1016_04765</name>
</gene>
<dbReference type="GO" id="GO:1990904">
    <property type="term" value="C:ribonucleoprotein complex"/>
    <property type="evidence" value="ECO:0007669"/>
    <property type="project" value="UniProtKB-KW"/>
</dbReference>
<reference evidence="6 7" key="1">
    <citation type="journal article" name="Nat. Commun.">
        <title>Undinarchaeota illuminate DPANN phylogeny and the impact of gene transfer on archaeal evolution.</title>
        <authorList>
            <person name="Dombrowski N."/>
            <person name="Williams T.A."/>
            <person name="Sun J."/>
            <person name="Woodcroft B.J."/>
            <person name="Lee J.H."/>
            <person name="Minh B.Q."/>
            <person name="Rinke C."/>
            <person name="Spang A."/>
        </authorList>
    </citation>
    <scope>NUCLEOTIDE SEQUENCE [LARGE SCALE GENOMIC DNA]</scope>
    <source>
        <strain evidence="6">MAG_bin1129</strain>
    </source>
</reference>
<dbReference type="InterPro" id="IPR008991">
    <property type="entry name" value="Translation_prot_SH3-like_sf"/>
</dbReference>
<dbReference type="InterPro" id="IPR001147">
    <property type="entry name" value="Ribosomal_eL21"/>
</dbReference>
<evidence type="ECO:0000256" key="1">
    <source>
        <dbReference type="ARBA" id="ARBA00008427"/>
    </source>
</evidence>
<organism evidence="6 7">
    <name type="scientific">Candidatus Naiadarchaeum limnaeum</name>
    <dbReference type="NCBI Taxonomy" id="2756139"/>
    <lineage>
        <taxon>Archaea</taxon>
        <taxon>Candidatus Undinarchaeota</taxon>
        <taxon>Candidatus Undinarchaeia</taxon>
        <taxon>Candidatus Naiadarchaeales</taxon>
        <taxon>Candidatus Naiadarchaeaceae</taxon>
        <taxon>Candidatus Naiadarchaeum</taxon>
    </lineage>
</organism>
<keyword evidence="2 5" id="KW-0689">Ribosomal protein</keyword>
<name>A0A832V4L7_9ARCH</name>
<evidence type="ECO:0000256" key="3">
    <source>
        <dbReference type="ARBA" id="ARBA00023274"/>
    </source>
</evidence>
<comment type="caution">
    <text evidence="6">The sequence shown here is derived from an EMBL/GenBank/DDBJ whole genome shotgun (WGS) entry which is preliminary data.</text>
</comment>
<dbReference type="GO" id="GO:0003735">
    <property type="term" value="F:structural constituent of ribosome"/>
    <property type="evidence" value="ECO:0007669"/>
    <property type="project" value="InterPro"/>
</dbReference>
<dbReference type="InterPro" id="IPR036948">
    <property type="entry name" value="Ribosomal_eL21_sf"/>
</dbReference>
<dbReference type="PANTHER" id="PTHR20981">
    <property type="entry name" value="60S RIBOSOMAL PROTEIN L21"/>
    <property type="match status" value="1"/>
</dbReference>
<dbReference type="EMBL" id="DVAB01000039">
    <property type="protein sequence ID" value="HIK00822.1"/>
    <property type="molecule type" value="Genomic_DNA"/>
</dbReference>
<proteinExistence type="inferred from homology"/>
<dbReference type="GO" id="GO:0006412">
    <property type="term" value="P:translation"/>
    <property type="evidence" value="ECO:0007669"/>
    <property type="project" value="UniProtKB-UniRule"/>
</dbReference>
<accession>A0A832V4L7</accession>
<evidence type="ECO:0000313" key="7">
    <source>
        <dbReference type="Proteomes" id="UP000646946"/>
    </source>
</evidence>
<dbReference type="HAMAP" id="MF_00369">
    <property type="entry name" value="Ribosomal_eL21"/>
    <property type="match status" value="1"/>
</dbReference>
<evidence type="ECO:0000256" key="5">
    <source>
        <dbReference type="HAMAP-Rule" id="MF_00369"/>
    </source>
</evidence>
<comment type="similarity">
    <text evidence="1 5">Belongs to the eukaryotic ribosomal protein eL21 family.</text>
</comment>
<dbReference type="Gene3D" id="2.30.30.70">
    <property type="entry name" value="Ribosomal protein L21"/>
    <property type="match status" value="1"/>
</dbReference>
<dbReference type="AlphaFoldDB" id="A0A832V4L7"/>
<dbReference type="SUPFAM" id="SSF50104">
    <property type="entry name" value="Translation proteins SH3-like domain"/>
    <property type="match status" value="1"/>
</dbReference>
<dbReference type="Pfam" id="PF01157">
    <property type="entry name" value="Ribosomal_L21e"/>
    <property type="match status" value="1"/>
</dbReference>
<sequence>MVRHSKGFRARTRKKLTGGEFSIADALQEFKLDEKVVIDLNAAVHKGMPHPRFQGQIGRVVEKRGRAFVVEFMDHEKKKQIIAKAEHLKRF</sequence>
<evidence type="ECO:0000256" key="2">
    <source>
        <dbReference type="ARBA" id="ARBA00022980"/>
    </source>
</evidence>
<evidence type="ECO:0000256" key="4">
    <source>
        <dbReference type="ARBA" id="ARBA00035219"/>
    </source>
</evidence>